<proteinExistence type="predicted"/>
<evidence type="ECO:0000313" key="4">
    <source>
        <dbReference type="Proteomes" id="UP000265903"/>
    </source>
</evidence>
<dbReference type="Gene3D" id="3.10.540.10">
    <property type="entry name" value="duf1285 like domain"/>
    <property type="match status" value="1"/>
</dbReference>
<protein>
    <recommendedName>
        <fullName evidence="5">DUF1285 domain-containing protein</fullName>
    </recommendedName>
</protein>
<dbReference type="Pfam" id="PF21028">
    <property type="entry name" value="DUF1285_C"/>
    <property type="match status" value="1"/>
</dbReference>
<gene>
    <name evidence="3" type="ORF">DOQ08_00971</name>
</gene>
<sequence>MSTKPEDIAKVVSEHSNERSLPPLDKWNPELSGDMDLVITRDGQWVFKGNPIEREAIVKLFSTILRREDDGHYYLVTPVEKWRIQVEDTPLLAHTLTAAGEGENQILSLTTNMGETLEVGSDHVLRVESYPDSEEPRPTILVRHGVEARLQTSAFYDLVAVAEEHEIDGITVVGVMSRGNFWKIGQGG</sequence>
<reference evidence="3 4" key="1">
    <citation type="submission" date="2018-08" db="EMBL/GenBank/DDBJ databases">
        <title>Whole Genome Sequence of the Moderate Halophilic Marine Bacterium Marinobacter litoralis Sw-45.</title>
        <authorList>
            <person name="Musa H."/>
        </authorList>
    </citation>
    <scope>NUCLEOTIDE SEQUENCE [LARGE SCALE GENOMIC DNA]</scope>
    <source>
        <strain evidence="3 4">Sw-45</strain>
    </source>
</reference>
<organism evidence="3 4">
    <name type="scientific">Marinobacter litoralis</name>
    <dbReference type="NCBI Taxonomy" id="187981"/>
    <lineage>
        <taxon>Bacteria</taxon>
        <taxon>Pseudomonadati</taxon>
        <taxon>Pseudomonadota</taxon>
        <taxon>Gammaproteobacteria</taxon>
        <taxon>Pseudomonadales</taxon>
        <taxon>Marinobacteraceae</taxon>
        <taxon>Marinobacter</taxon>
    </lineage>
</organism>
<evidence type="ECO:0000259" key="2">
    <source>
        <dbReference type="Pfam" id="PF21028"/>
    </source>
</evidence>
<name>A0A3M2RN62_9GAMM</name>
<dbReference type="Proteomes" id="UP000265903">
    <property type="component" value="Unassembled WGS sequence"/>
</dbReference>
<dbReference type="InterPro" id="IPR010707">
    <property type="entry name" value="DUF1285"/>
</dbReference>
<evidence type="ECO:0008006" key="5">
    <source>
        <dbReference type="Google" id="ProtNLM"/>
    </source>
</evidence>
<feature type="domain" description="DUF1285" evidence="1">
    <location>
        <begin position="22"/>
        <end position="89"/>
    </location>
</feature>
<evidence type="ECO:0000259" key="1">
    <source>
        <dbReference type="Pfam" id="PF06938"/>
    </source>
</evidence>
<dbReference type="OrthoDB" id="3078366at2"/>
<dbReference type="AlphaFoldDB" id="A0A3M2RN62"/>
<dbReference type="RefSeq" id="WP_114333737.1">
    <property type="nucleotide sequence ID" value="NZ_QMDL01000001.1"/>
</dbReference>
<dbReference type="InterPro" id="IPR048341">
    <property type="entry name" value="DUF1285_N"/>
</dbReference>
<dbReference type="Gene3D" id="2.30.270.10">
    <property type="entry name" value="duf1285 protein"/>
    <property type="match status" value="1"/>
</dbReference>
<dbReference type="PIRSF" id="PIRSF029557">
    <property type="entry name" value="UCP029557"/>
    <property type="match status" value="1"/>
</dbReference>
<dbReference type="InterPro" id="IPR048342">
    <property type="entry name" value="DUF1285_C"/>
</dbReference>
<evidence type="ECO:0000313" key="3">
    <source>
        <dbReference type="EMBL" id="RMJ06285.1"/>
    </source>
</evidence>
<comment type="caution">
    <text evidence="3">The sequence shown here is derived from an EMBL/GenBank/DDBJ whole genome shotgun (WGS) entry which is preliminary data.</text>
</comment>
<accession>A0A3M2RN62</accession>
<feature type="domain" description="DUF1285" evidence="2">
    <location>
        <begin position="90"/>
        <end position="184"/>
    </location>
</feature>
<keyword evidence="4" id="KW-1185">Reference proteome</keyword>
<dbReference type="InterPro" id="IPR023361">
    <property type="entry name" value="DUF1285_beta_roll_sf"/>
</dbReference>
<dbReference type="Pfam" id="PF06938">
    <property type="entry name" value="DUF1285_N"/>
    <property type="match status" value="1"/>
</dbReference>
<dbReference type="EMBL" id="QMDL01000001">
    <property type="protein sequence ID" value="RMJ06285.1"/>
    <property type="molecule type" value="Genomic_DNA"/>
</dbReference>